<evidence type="ECO:0000256" key="2">
    <source>
        <dbReference type="SAM" id="MobiDB-lite"/>
    </source>
</evidence>
<evidence type="ECO:0000313" key="3">
    <source>
        <dbReference type="EMBL" id="MFC0674557.1"/>
    </source>
</evidence>
<dbReference type="Proteomes" id="UP001589793">
    <property type="component" value="Unassembled WGS sequence"/>
</dbReference>
<reference evidence="3 4" key="1">
    <citation type="submission" date="2024-09" db="EMBL/GenBank/DDBJ databases">
        <authorList>
            <person name="Sun Q."/>
            <person name="Mori K."/>
        </authorList>
    </citation>
    <scope>NUCLEOTIDE SEQUENCE [LARGE SCALE GENOMIC DNA]</scope>
    <source>
        <strain evidence="3 4">CICC 10874</strain>
    </source>
</reference>
<dbReference type="RefSeq" id="WP_376980759.1">
    <property type="nucleotide sequence ID" value="NZ_JBHLSV010000012.1"/>
</dbReference>
<gene>
    <name evidence="3" type="ORF">ACFFF6_11380</name>
</gene>
<feature type="compositionally biased region" description="Acidic residues" evidence="2">
    <location>
        <begin position="132"/>
        <end position="144"/>
    </location>
</feature>
<evidence type="ECO:0000256" key="1">
    <source>
        <dbReference type="SAM" id="Coils"/>
    </source>
</evidence>
<keyword evidence="4" id="KW-1185">Reference proteome</keyword>
<comment type="caution">
    <text evidence="3">The sequence shown here is derived from an EMBL/GenBank/DDBJ whole genome shotgun (WGS) entry which is preliminary data.</text>
</comment>
<accession>A0ABV6RC42</accession>
<protein>
    <submittedName>
        <fullName evidence="3">Uncharacterized protein</fullName>
    </submittedName>
</protein>
<feature type="coiled-coil region" evidence="1">
    <location>
        <begin position="4"/>
        <end position="40"/>
    </location>
</feature>
<keyword evidence="1" id="KW-0175">Coiled coil</keyword>
<evidence type="ECO:0000313" key="4">
    <source>
        <dbReference type="Proteomes" id="UP001589793"/>
    </source>
</evidence>
<sequence length="163" mass="18294">MFTTTSRDEKIAELRRQLEAAEAEKSAQEKRERAELARVQKVAGANHSRLVLALYELLGVEPEHGTTRTVKGEVREVAVDKDETLRTQRLYDLVRGLAERADGDLLDELRLADEEGREERRPRPKPTAPADAADDERDAVEEGTDEHGTSSFDAFSAEHQRTA</sequence>
<feature type="compositionally biased region" description="Basic and acidic residues" evidence="2">
    <location>
        <begin position="109"/>
        <end position="121"/>
    </location>
</feature>
<name>A0ABV6RC42_9MICO</name>
<proteinExistence type="predicted"/>
<feature type="region of interest" description="Disordered" evidence="2">
    <location>
        <begin position="109"/>
        <end position="163"/>
    </location>
</feature>
<dbReference type="EMBL" id="JBHLSV010000012">
    <property type="protein sequence ID" value="MFC0674557.1"/>
    <property type="molecule type" value="Genomic_DNA"/>
</dbReference>
<organism evidence="3 4">
    <name type="scientific">Brachybacterium hainanense</name>
    <dbReference type="NCBI Taxonomy" id="1541174"/>
    <lineage>
        <taxon>Bacteria</taxon>
        <taxon>Bacillati</taxon>
        <taxon>Actinomycetota</taxon>
        <taxon>Actinomycetes</taxon>
        <taxon>Micrococcales</taxon>
        <taxon>Dermabacteraceae</taxon>
        <taxon>Brachybacterium</taxon>
    </lineage>
</organism>